<evidence type="ECO:0000256" key="1">
    <source>
        <dbReference type="ARBA" id="ARBA00038248"/>
    </source>
</evidence>
<evidence type="ECO:0000313" key="3">
    <source>
        <dbReference type="EMBL" id="PZR79066.1"/>
    </source>
</evidence>
<evidence type="ECO:0000313" key="4">
    <source>
        <dbReference type="Proteomes" id="UP000248724"/>
    </source>
</evidence>
<reference evidence="3 4" key="1">
    <citation type="journal article" date="2017" name="Nature">
        <title>Atmospheric trace gases support primary production in Antarctic desert surface soil.</title>
        <authorList>
            <person name="Ji M."/>
            <person name="Greening C."/>
            <person name="Vanwonterghem I."/>
            <person name="Carere C.R."/>
            <person name="Bay S.K."/>
            <person name="Steen J.A."/>
            <person name="Montgomery K."/>
            <person name="Lines T."/>
            <person name="Beardall J."/>
            <person name="van Dorst J."/>
            <person name="Snape I."/>
            <person name="Stott M.B."/>
            <person name="Hugenholtz P."/>
            <person name="Ferrari B.C."/>
        </authorList>
    </citation>
    <scope>NUCLEOTIDE SEQUENCE [LARGE SCALE GENOMIC DNA]</scope>
    <source>
        <strain evidence="3">RRmetagenome_bin12</strain>
    </source>
</reference>
<dbReference type="PANTHER" id="PTHR36565:SF1">
    <property type="entry name" value="UPF0332 PROTEIN TM_1000"/>
    <property type="match status" value="1"/>
</dbReference>
<dbReference type="InterPro" id="IPR007842">
    <property type="entry name" value="HEPN_dom"/>
</dbReference>
<organism evidence="3 4">
    <name type="scientific">Candidatus Aeolococcus gillhamiae</name>
    <dbReference type="NCBI Taxonomy" id="3127015"/>
    <lineage>
        <taxon>Bacteria</taxon>
        <taxon>Bacillati</taxon>
        <taxon>Candidatus Dormiibacterota</taxon>
        <taxon>Candidatus Dormibacteria</taxon>
        <taxon>Candidatus Aeolococcales</taxon>
        <taxon>Candidatus Aeolococcaceae</taxon>
        <taxon>Candidatus Aeolococcus</taxon>
    </lineage>
</organism>
<sequence>MAGAGNHRLRRLPRPDFTGLGVLRGAAPGVGPAVTPGQGERARQDLALAHQALGGTRLLLDAGALEDAASRAYYAAFHASRAALTVVGRHAKTHSGQITLFVEVYGTAPVLGRLQTMRAAADYGSERLRRTGQDLAAAIADADAFVARCQSIVDQALAAGCLNSRYPFDSSSRWVLTGTGQSTSMAGPSA</sequence>
<dbReference type="InterPro" id="IPR052226">
    <property type="entry name" value="UPF0332_toxin"/>
</dbReference>
<comment type="similarity">
    <text evidence="1">Belongs to the UPF0332 family.</text>
</comment>
<proteinExistence type="inferred from homology"/>
<dbReference type="AlphaFoldDB" id="A0A2W5Z8C7"/>
<dbReference type="Proteomes" id="UP000248724">
    <property type="component" value="Unassembled WGS sequence"/>
</dbReference>
<dbReference type="EMBL" id="QHBU01000226">
    <property type="protein sequence ID" value="PZR79066.1"/>
    <property type="molecule type" value="Genomic_DNA"/>
</dbReference>
<dbReference type="Gene3D" id="1.20.120.330">
    <property type="entry name" value="Nucleotidyltransferases domain 2"/>
    <property type="match status" value="1"/>
</dbReference>
<comment type="caution">
    <text evidence="3">The sequence shown here is derived from an EMBL/GenBank/DDBJ whole genome shotgun (WGS) entry which is preliminary data.</text>
</comment>
<protein>
    <recommendedName>
        <fullName evidence="2">HEPN domain-containing protein</fullName>
    </recommendedName>
</protein>
<feature type="domain" description="HEPN" evidence="2">
    <location>
        <begin position="49"/>
        <end position="150"/>
    </location>
</feature>
<dbReference type="PANTHER" id="PTHR36565">
    <property type="entry name" value="UPF0332 PROTEIN TM_1000"/>
    <property type="match status" value="1"/>
</dbReference>
<dbReference type="Pfam" id="PF05168">
    <property type="entry name" value="HEPN"/>
    <property type="match status" value="1"/>
</dbReference>
<gene>
    <name evidence="3" type="ORF">DLM65_11510</name>
</gene>
<accession>A0A2W5Z8C7</accession>
<evidence type="ECO:0000259" key="2">
    <source>
        <dbReference type="Pfam" id="PF05168"/>
    </source>
</evidence>
<name>A0A2W5Z8C7_9BACT</name>